<evidence type="ECO:0000313" key="2">
    <source>
        <dbReference type="Proteomes" id="UP000001477"/>
    </source>
</evidence>
<sequence length="68" mass="7668">MNMASILLFLILKLSTTSLHLYGISLHFPPLDYNITPNSPQNQGFKLNSHKKATKKTLSLFVDFASFL</sequence>
<evidence type="ECO:0000313" key="1">
    <source>
        <dbReference type="EMBL" id="ACR75995.1"/>
    </source>
</evidence>
<dbReference type="EMBL" id="CP001107">
    <property type="protein sequence ID" value="ACR75995.1"/>
    <property type="molecule type" value="Genomic_DNA"/>
</dbReference>
<dbReference type="Proteomes" id="UP000001477">
    <property type="component" value="Chromosome"/>
</dbReference>
<dbReference type="HOGENOM" id="CLU_2787660_0_0_9"/>
<name>C4ZD32_AGARV</name>
<dbReference type="KEGG" id="ere:EUBREC_2256"/>
<protein>
    <submittedName>
        <fullName evidence="1">Uncharacterized protein</fullName>
    </submittedName>
</protein>
<dbReference type="PaxDb" id="515619-EUBREC_2256"/>
<accession>C4ZD32</accession>
<gene>
    <name evidence="1" type="ordered locus">EUBREC_2256</name>
</gene>
<proteinExistence type="predicted"/>
<dbReference type="AlphaFoldDB" id="C4ZD32"/>
<reference evidence="1 2" key="1">
    <citation type="journal article" date="2009" name="Proc. Natl. Acad. Sci. U.S.A.">
        <title>Characterizing a model human gut microbiota composed of members of its two dominant bacterial phyla.</title>
        <authorList>
            <person name="Mahowald M.A."/>
            <person name="Rey F.E."/>
            <person name="Seedorf H."/>
            <person name="Turnbaugh P.J."/>
            <person name="Fulton R.S."/>
            <person name="Wollam A."/>
            <person name="Shah N."/>
            <person name="Wang C."/>
            <person name="Magrini V."/>
            <person name="Wilson R.K."/>
            <person name="Cantarel B.L."/>
            <person name="Coutinho P.M."/>
            <person name="Henrissat B."/>
            <person name="Crock L.W."/>
            <person name="Russell A."/>
            <person name="Verberkmoes N.C."/>
            <person name="Hettich R.L."/>
            <person name="Gordon J.I."/>
        </authorList>
    </citation>
    <scope>NUCLEOTIDE SEQUENCE [LARGE SCALE GENOMIC DNA]</scope>
    <source>
        <strain evidence="2">ATCC 33656 / DSM 3377 / JCM 17463 / KCTC 5835 / LMG 30912 / VPI 0990</strain>
    </source>
</reference>
<dbReference type="STRING" id="515619.EUBREC_2256"/>
<organism evidence="1 2">
    <name type="scientific">Agathobacter rectalis (strain ATCC 33656 / DSM 3377 / JCM 17463 / KCTC 5835 / VPI 0990)</name>
    <name type="common">Eubacterium rectale</name>
    <dbReference type="NCBI Taxonomy" id="515619"/>
    <lineage>
        <taxon>Bacteria</taxon>
        <taxon>Bacillati</taxon>
        <taxon>Bacillota</taxon>
        <taxon>Clostridia</taxon>
        <taxon>Lachnospirales</taxon>
        <taxon>Lachnospiraceae</taxon>
        <taxon>Agathobacter</taxon>
    </lineage>
</organism>